<evidence type="ECO:0000313" key="19">
    <source>
        <dbReference type="Proteomes" id="UP000092460"/>
    </source>
</evidence>
<comment type="cofactor">
    <cofactor evidence="1">
        <name>pyridoxal 5'-phosphate</name>
        <dbReference type="ChEBI" id="CHEBI:597326"/>
    </cofactor>
</comment>
<protein>
    <recommendedName>
        <fullName evidence="6">O-phosphoseryl-tRNA(Sec) selenium transferase</fullName>
        <ecNumber evidence="5">2.9.1.2</ecNumber>
    </recommendedName>
    <alternativeName>
        <fullName evidence="14">Selenocysteine synthase</fullName>
    </alternativeName>
    <alternativeName>
        <fullName evidence="15">Selenocysteinyl-tRNA(Sec) synthase</fullName>
    </alternativeName>
    <alternativeName>
        <fullName evidence="16">Sep-tRNA:Sec-tRNA synthase</fullName>
    </alternativeName>
</protein>
<evidence type="ECO:0000256" key="4">
    <source>
        <dbReference type="ARBA" id="ARBA00007037"/>
    </source>
</evidence>
<dbReference type="InterPro" id="IPR015422">
    <property type="entry name" value="PyrdxlP-dep_Trfase_small"/>
</dbReference>
<name>A0A1B0AKV0_9MUSC</name>
<keyword evidence="19" id="KW-1185">Reference proteome</keyword>
<dbReference type="Gene3D" id="3.90.1150.10">
    <property type="entry name" value="Aspartate Aminotransferase, domain 1"/>
    <property type="match status" value="1"/>
</dbReference>
<dbReference type="EnsemblMetazoa" id="GPPI000363-RA">
    <property type="protein sequence ID" value="GPPI000363-PA"/>
    <property type="gene ID" value="GPPI000363"/>
</dbReference>
<dbReference type="InterPro" id="IPR019872">
    <property type="entry name" value="Sec-tRNA_Se_transferase"/>
</dbReference>
<evidence type="ECO:0000256" key="12">
    <source>
        <dbReference type="ARBA" id="ARBA00023266"/>
    </source>
</evidence>
<evidence type="ECO:0000256" key="10">
    <source>
        <dbReference type="ARBA" id="ARBA00022898"/>
    </source>
</evidence>
<keyword evidence="8" id="KW-0808">Transferase</keyword>
<evidence type="ECO:0000256" key="13">
    <source>
        <dbReference type="ARBA" id="ARBA00026053"/>
    </source>
</evidence>
<dbReference type="PANTHER" id="PTHR12944">
    <property type="entry name" value="SOLUBLE LIVER ANTIGEN/LIVER PANCREAS ANTIGEN"/>
    <property type="match status" value="1"/>
</dbReference>
<organism evidence="18 19">
    <name type="scientific">Glossina palpalis gambiensis</name>
    <dbReference type="NCBI Taxonomy" id="67801"/>
    <lineage>
        <taxon>Eukaryota</taxon>
        <taxon>Metazoa</taxon>
        <taxon>Ecdysozoa</taxon>
        <taxon>Arthropoda</taxon>
        <taxon>Hexapoda</taxon>
        <taxon>Insecta</taxon>
        <taxon>Pterygota</taxon>
        <taxon>Neoptera</taxon>
        <taxon>Endopterygota</taxon>
        <taxon>Diptera</taxon>
        <taxon>Brachycera</taxon>
        <taxon>Muscomorpha</taxon>
        <taxon>Hippoboscoidea</taxon>
        <taxon>Glossinidae</taxon>
        <taxon>Glossina</taxon>
    </lineage>
</organism>
<evidence type="ECO:0000256" key="14">
    <source>
        <dbReference type="ARBA" id="ARBA00030669"/>
    </source>
</evidence>
<evidence type="ECO:0000256" key="1">
    <source>
        <dbReference type="ARBA" id="ARBA00001933"/>
    </source>
</evidence>
<dbReference type="InterPro" id="IPR008829">
    <property type="entry name" value="SepSecS/SepCysS"/>
</dbReference>
<keyword evidence="9" id="KW-0694">RNA-binding</keyword>
<reference evidence="18" key="2">
    <citation type="submission" date="2020-05" db="UniProtKB">
        <authorList>
            <consortium name="EnsemblMetazoa"/>
        </authorList>
    </citation>
    <scope>IDENTIFICATION</scope>
    <source>
        <strain evidence="18">IAEA</strain>
    </source>
</reference>
<dbReference type="Pfam" id="PF05889">
    <property type="entry name" value="SepSecS"/>
    <property type="match status" value="2"/>
</dbReference>
<evidence type="ECO:0000256" key="9">
    <source>
        <dbReference type="ARBA" id="ARBA00022884"/>
    </source>
</evidence>
<comment type="pathway">
    <text evidence="3">Aminoacyl-tRNA biosynthesis; selenocysteinyl-tRNA(Sec) biosynthesis; selenocysteinyl-tRNA(Sec) from L-seryl-tRNA(Sec) (archaeal/eukaryal route): step 2/2.</text>
</comment>
<reference evidence="19" key="1">
    <citation type="submission" date="2015-01" db="EMBL/GenBank/DDBJ databases">
        <authorList>
            <person name="Aksoy S."/>
            <person name="Warren W."/>
            <person name="Wilson R.K."/>
        </authorList>
    </citation>
    <scope>NUCLEOTIDE SEQUENCE [LARGE SCALE GENOMIC DNA]</scope>
    <source>
        <strain evidence="19">IAEA</strain>
    </source>
</reference>
<dbReference type="InterPro" id="IPR015424">
    <property type="entry name" value="PyrdxlP-dep_Trfase"/>
</dbReference>
<dbReference type="UniPathway" id="UPA00906">
    <property type="reaction ID" value="UER00898"/>
</dbReference>
<dbReference type="PANTHER" id="PTHR12944:SF2">
    <property type="entry name" value="O-PHOSPHOSERYL-TRNA(SEC) SELENIUM TRANSFERASE"/>
    <property type="match status" value="1"/>
</dbReference>
<dbReference type="GO" id="GO:0000049">
    <property type="term" value="F:tRNA binding"/>
    <property type="evidence" value="ECO:0007669"/>
    <property type="project" value="UniProtKB-KW"/>
</dbReference>
<dbReference type="GO" id="GO:0001717">
    <property type="term" value="P:conversion of seryl-tRNAsec to selenocys-tRNAsec"/>
    <property type="evidence" value="ECO:0007669"/>
    <property type="project" value="InterPro"/>
</dbReference>
<evidence type="ECO:0000256" key="5">
    <source>
        <dbReference type="ARBA" id="ARBA00012464"/>
    </source>
</evidence>
<dbReference type="SUPFAM" id="SSF53383">
    <property type="entry name" value="PLP-dependent transferases"/>
    <property type="match status" value="1"/>
</dbReference>
<evidence type="ECO:0000256" key="17">
    <source>
        <dbReference type="ARBA" id="ARBA00048808"/>
    </source>
</evidence>
<keyword evidence="10" id="KW-0663">Pyridoxal phosphate</keyword>
<proteinExistence type="inferred from homology"/>
<evidence type="ECO:0000256" key="15">
    <source>
        <dbReference type="ARBA" id="ARBA00032048"/>
    </source>
</evidence>
<evidence type="ECO:0000256" key="2">
    <source>
        <dbReference type="ARBA" id="ARBA00002552"/>
    </source>
</evidence>
<dbReference type="InterPro" id="IPR015421">
    <property type="entry name" value="PyrdxlP-dep_Trfase_major"/>
</dbReference>
<accession>A0A1B0AKV0</accession>
<evidence type="ECO:0000256" key="8">
    <source>
        <dbReference type="ARBA" id="ARBA00022679"/>
    </source>
</evidence>
<evidence type="ECO:0000256" key="3">
    <source>
        <dbReference type="ARBA" id="ARBA00004822"/>
    </source>
</evidence>
<keyword evidence="12" id="KW-0711">Selenium</keyword>
<dbReference type="Gene3D" id="3.40.640.10">
    <property type="entry name" value="Type I PLP-dependent aspartate aminotransferase-like (Major domain)"/>
    <property type="match status" value="1"/>
</dbReference>
<dbReference type="AlphaFoldDB" id="A0A1B0AKV0"/>
<comment type="catalytic activity">
    <reaction evidence="17">
        <text>O-phospho-L-seryl-tRNA(Sec) + selenophosphate + H2O = L-selenocysteinyl-tRNA(Sec) + 2 phosphate</text>
        <dbReference type="Rhea" id="RHEA:25041"/>
        <dbReference type="Rhea" id="RHEA-COMP:9743"/>
        <dbReference type="Rhea" id="RHEA-COMP:9947"/>
        <dbReference type="ChEBI" id="CHEBI:15377"/>
        <dbReference type="ChEBI" id="CHEBI:16144"/>
        <dbReference type="ChEBI" id="CHEBI:43474"/>
        <dbReference type="ChEBI" id="CHEBI:78551"/>
        <dbReference type="ChEBI" id="CHEBI:78573"/>
        <dbReference type="EC" id="2.9.1.2"/>
    </reaction>
</comment>
<dbReference type="Proteomes" id="UP000092460">
    <property type="component" value="Unassembled WGS sequence"/>
</dbReference>
<evidence type="ECO:0000256" key="16">
    <source>
        <dbReference type="ARBA" id="ARBA00032693"/>
    </source>
</evidence>
<evidence type="ECO:0000256" key="6">
    <source>
        <dbReference type="ARBA" id="ARBA00021963"/>
    </source>
</evidence>
<dbReference type="GO" id="GO:0001514">
    <property type="term" value="P:selenocysteine incorporation"/>
    <property type="evidence" value="ECO:0007669"/>
    <property type="project" value="TreeGrafter"/>
</dbReference>
<evidence type="ECO:0000256" key="11">
    <source>
        <dbReference type="ARBA" id="ARBA00022917"/>
    </source>
</evidence>
<keyword evidence="11" id="KW-0648">Protein biosynthesis</keyword>
<dbReference type="STRING" id="67801.A0A1B0AKV0"/>
<dbReference type="GO" id="GO:0098621">
    <property type="term" value="F:O-phosphoseryl-tRNA(Sec) selenium transferase activity"/>
    <property type="evidence" value="ECO:0007669"/>
    <property type="project" value="UniProtKB-EC"/>
</dbReference>
<dbReference type="EMBL" id="JXJN01028697">
    <property type="status" value="NOT_ANNOTATED_CDS"/>
    <property type="molecule type" value="Genomic_DNA"/>
</dbReference>
<dbReference type="EC" id="2.9.1.2" evidence="5"/>
<keyword evidence="7" id="KW-0820">tRNA-binding</keyword>
<sequence>MNLNNLKLHHKLVPDNYLKLALEAQRCKEIQIKELLEKRKLPDVGWTEELIEYVIQQLAALDNNNFEHKIGLGEREARMASKLVINRNYGFGHGIGRSGDLLEAQPKAVGSTIVAQLSNALVLDVMRLQGIKSVKSRFIAPMATGMTLTLCLLSLRKRRSSATYVLWSRIDQKSCFKTITTTALTPTKKYYQLEKFAKKHHCRVIRAKANPISLAFELKTLSTDVATELGSMLFTRGVSGTRIVTKGCNKCIDGFEFAG</sequence>
<dbReference type="VEuPathDB" id="VectorBase:GPPI000363"/>
<comment type="function">
    <text evidence="2">Converts O-phosphoseryl-tRNA(Sec) to selenocysteinyl-tRNA(Sec) required for selenoprotein biosynthesis.</text>
</comment>
<comment type="similarity">
    <text evidence="4">Belongs to the SepSecS family.</text>
</comment>
<evidence type="ECO:0000313" key="18">
    <source>
        <dbReference type="EnsemblMetazoa" id="GPPI000363-PA"/>
    </source>
</evidence>
<evidence type="ECO:0000256" key="7">
    <source>
        <dbReference type="ARBA" id="ARBA00022555"/>
    </source>
</evidence>
<comment type="subunit">
    <text evidence="13">Homotetramer formed by a catalytic dimer and a non-catalytic dimer serving as a binding platform that orients tRNASec for catalysis. Each tetramer binds the CCA ends of two tRNAs which point to the active sites of the catalytic dimer.</text>
</comment>